<accession>A0A1A2SRK7</accession>
<evidence type="ECO:0000313" key="5">
    <source>
        <dbReference type="Proteomes" id="UP000092389"/>
    </source>
</evidence>
<dbReference type="PANTHER" id="PTHR22946">
    <property type="entry name" value="DIENELACTONE HYDROLASE DOMAIN-CONTAINING PROTEIN-RELATED"/>
    <property type="match status" value="1"/>
</dbReference>
<dbReference type="EMBL" id="LZJU01000198">
    <property type="protein sequence ID" value="OBH66740.1"/>
    <property type="molecule type" value="Genomic_DNA"/>
</dbReference>
<dbReference type="GO" id="GO:0052689">
    <property type="term" value="F:carboxylic ester hydrolase activity"/>
    <property type="evidence" value="ECO:0007669"/>
    <property type="project" value="UniProtKB-ARBA"/>
</dbReference>
<protein>
    <submittedName>
        <fullName evidence="4">Alpha/beta hydrolase</fullName>
    </submittedName>
</protein>
<sequence length="296" mass="32253">MRTDITFPSGDDQCAGWLYRPEGFEGPRPLIVMAHGFSGTKELRLPAYAERFCAAGIGVLLFDYRHFGASGGEPRELLDISRQQADFHSALAYARELDWVDPRRVGLFGSSFSGGHVLAVGAADGRVAAIVSQCPFTDGLATMSALGGKTVMRAGVAGLRDQLRALRRDAPYYIPAIAPPGSLGIITKEEVQSDWTAILEQSVDVQWVNRVAGRVALRIGMYRPGLKAAKLPCPALFCIADQDSVVPAGRTAKLAARGPRNEVKHYPVRHFEIYVGEAWERAVADQTEFLVRTLKP</sequence>
<comment type="caution">
    <text evidence="4">The sequence shown here is derived from an EMBL/GenBank/DDBJ whole genome shotgun (WGS) entry which is preliminary data.</text>
</comment>
<dbReference type="OrthoDB" id="5902829at2"/>
<dbReference type="InterPro" id="IPR029058">
    <property type="entry name" value="AB_hydrolase_fold"/>
</dbReference>
<dbReference type="AlphaFoldDB" id="A0A1A2T5J1"/>
<reference evidence="4 5" key="1">
    <citation type="submission" date="2016-06" db="EMBL/GenBank/DDBJ databases">
        <authorList>
            <person name="Kjaerup R.B."/>
            <person name="Dalgaard T.S."/>
            <person name="Juul-Madsen H.R."/>
        </authorList>
    </citation>
    <scope>NUCLEOTIDE SEQUENCE [LARGE SCALE GENOMIC DNA]</scope>
    <source>
        <strain evidence="4 5">E152</strain>
    </source>
</reference>
<dbReference type="InterPro" id="IPR000383">
    <property type="entry name" value="Xaa-Pro-like_dom"/>
</dbReference>
<dbReference type="Gene3D" id="3.40.50.1820">
    <property type="entry name" value="alpha/beta hydrolase"/>
    <property type="match status" value="1"/>
</dbReference>
<evidence type="ECO:0000256" key="2">
    <source>
        <dbReference type="ARBA" id="ARBA00022801"/>
    </source>
</evidence>
<dbReference type="Pfam" id="PF02129">
    <property type="entry name" value="Peptidase_S15"/>
    <property type="match status" value="1"/>
</dbReference>
<evidence type="ECO:0000259" key="3">
    <source>
        <dbReference type="Pfam" id="PF02129"/>
    </source>
</evidence>
<dbReference type="PANTHER" id="PTHR22946:SF9">
    <property type="entry name" value="POLYKETIDE TRANSFERASE AF380"/>
    <property type="match status" value="1"/>
</dbReference>
<evidence type="ECO:0000313" key="4">
    <source>
        <dbReference type="EMBL" id="OBH66740.1"/>
    </source>
</evidence>
<gene>
    <name evidence="4" type="ORF">A5683_10360</name>
</gene>
<dbReference type="Proteomes" id="UP000092389">
    <property type="component" value="Unassembled WGS sequence"/>
</dbReference>
<organism evidence="4 5">
    <name type="scientific">Mycobacterium mantenii</name>
    <dbReference type="NCBI Taxonomy" id="560555"/>
    <lineage>
        <taxon>Bacteria</taxon>
        <taxon>Bacillati</taxon>
        <taxon>Actinomycetota</taxon>
        <taxon>Actinomycetes</taxon>
        <taxon>Mycobacteriales</taxon>
        <taxon>Mycobacteriaceae</taxon>
        <taxon>Mycobacterium</taxon>
        <taxon>Mycobacterium avium complex (MAC)</taxon>
    </lineage>
</organism>
<feature type="domain" description="Xaa-Pro dipeptidyl-peptidase-like" evidence="3">
    <location>
        <begin position="18"/>
        <end position="155"/>
    </location>
</feature>
<comment type="similarity">
    <text evidence="1">Belongs to the AB hydrolase superfamily.</text>
</comment>
<dbReference type="InterPro" id="IPR050261">
    <property type="entry name" value="FrsA_esterase"/>
</dbReference>
<dbReference type="RefSeq" id="WP_067836538.1">
    <property type="nucleotide sequence ID" value="NZ_LZJP01000036.1"/>
</dbReference>
<evidence type="ECO:0000256" key="1">
    <source>
        <dbReference type="ARBA" id="ARBA00008645"/>
    </source>
</evidence>
<keyword evidence="2 4" id="KW-0378">Hydrolase</keyword>
<dbReference type="SUPFAM" id="SSF53474">
    <property type="entry name" value="alpha/beta-Hydrolases"/>
    <property type="match status" value="1"/>
</dbReference>
<accession>A0A1A2T5J1</accession>
<proteinExistence type="inferred from homology"/>
<name>A0A1A2T5J1_MYCNT</name>